<reference evidence="3 4" key="1">
    <citation type="submission" date="2018-08" db="EMBL/GenBank/DDBJ databases">
        <title>Acidipila sp. 4G-K13, an acidobacterium isolated from forest soil.</title>
        <authorList>
            <person name="Gao Z.-H."/>
            <person name="Qiu L.-H."/>
        </authorList>
    </citation>
    <scope>NUCLEOTIDE SEQUENCE [LARGE SCALE GENOMIC DNA]</scope>
    <source>
        <strain evidence="3 4">4G-K13</strain>
    </source>
</reference>
<proteinExistence type="predicted"/>
<dbReference type="SUPFAM" id="SSF55729">
    <property type="entry name" value="Acyl-CoA N-acyltransferases (Nat)"/>
    <property type="match status" value="1"/>
</dbReference>
<gene>
    <name evidence="3" type="ORF">D0Y96_07885</name>
</gene>
<dbReference type="GO" id="GO:0008080">
    <property type="term" value="F:N-acetyltransferase activity"/>
    <property type="evidence" value="ECO:0007669"/>
    <property type="project" value="InterPro"/>
</dbReference>
<sequence length="190" mass="21183">MKTEPHSGASHSSTQSCSSADALQLRTFRPGDETAFRELNVAWITRHFRLEEADLQILGDPRTHILDRGGEICIAQIEGRIVGCCALLPIASGEFEVGKMAVAEEMRGRGIGRRMLLFTIAHARKIGAHRLYLESSSRLPSALHIYEAAGFRHLSPAQRKPSKYDRADVFMELLLTPSADTPVWPVDRYK</sequence>
<evidence type="ECO:0000313" key="4">
    <source>
        <dbReference type="Proteomes" id="UP000264702"/>
    </source>
</evidence>
<dbReference type="PROSITE" id="PS51186">
    <property type="entry name" value="GNAT"/>
    <property type="match status" value="1"/>
</dbReference>
<organism evidence="3 4">
    <name type="scientific">Paracidobacterium acidisoli</name>
    <dbReference type="NCBI Taxonomy" id="2303751"/>
    <lineage>
        <taxon>Bacteria</taxon>
        <taxon>Pseudomonadati</taxon>
        <taxon>Acidobacteriota</taxon>
        <taxon>Terriglobia</taxon>
        <taxon>Terriglobales</taxon>
        <taxon>Acidobacteriaceae</taxon>
        <taxon>Paracidobacterium</taxon>
    </lineage>
</organism>
<evidence type="ECO:0000313" key="3">
    <source>
        <dbReference type="EMBL" id="RFU16673.1"/>
    </source>
</evidence>
<protein>
    <submittedName>
        <fullName evidence="3">N-acetyltransferase</fullName>
    </submittedName>
</protein>
<evidence type="ECO:0000259" key="2">
    <source>
        <dbReference type="PROSITE" id="PS51186"/>
    </source>
</evidence>
<feature type="domain" description="N-acetyltransferase" evidence="2">
    <location>
        <begin position="34"/>
        <end position="176"/>
    </location>
</feature>
<dbReference type="OrthoDB" id="9127144at2"/>
<dbReference type="PROSITE" id="PS51257">
    <property type="entry name" value="PROKAR_LIPOPROTEIN"/>
    <property type="match status" value="1"/>
</dbReference>
<dbReference type="InterPro" id="IPR016181">
    <property type="entry name" value="Acyl_CoA_acyltransferase"/>
</dbReference>
<comment type="caution">
    <text evidence="3">The sequence shown here is derived from an EMBL/GenBank/DDBJ whole genome shotgun (WGS) entry which is preliminary data.</text>
</comment>
<keyword evidence="1 3" id="KW-0808">Transferase</keyword>
<dbReference type="Proteomes" id="UP000264702">
    <property type="component" value="Unassembled WGS sequence"/>
</dbReference>
<dbReference type="Gene3D" id="3.40.630.30">
    <property type="match status" value="1"/>
</dbReference>
<keyword evidence="4" id="KW-1185">Reference proteome</keyword>
<dbReference type="PANTHER" id="PTHR13947:SF37">
    <property type="entry name" value="LD18367P"/>
    <property type="match status" value="1"/>
</dbReference>
<evidence type="ECO:0000256" key="1">
    <source>
        <dbReference type="ARBA" id="ARBA00022679"/>
    </source>
</evidence>
<dbReference type="PANTHER" id="PTHR13947">
    <property type="entry name" value="GNAT FAMILY N-ACETYLTRANSFERASE"/>
    <property type="match status" value="1"/>
</dbReference>
<accession>A0A372IQ48</accession>
<name>A0A372IQ48_9BACT</name>
<dbReference type="InterPro" id="IPR000182">
    <property type="entry name" value="GNAT_dom"/>
</dbReference>
<dbReference type="Pfam" id="PF00583">
    <property type="entry name" value="Acetyltransf_1"/>
    <property type="match status" value="1"/>
</dbReference>
<dbReference type="EMBL" id="QVQT01000003">
    <property type="protein sequence ID" value="RFU16673.1"/>
    <property type="molecule type" value="Genomic_DNA"/>
</dbReference>
<dbReference type="InterPro" id="IPR050769">
    <property type="entry name" value="NAT_camello-type"/>
</dbReference>
<dbReference type="CDD" id="cd04301">
    <property type="entry name" value="NAT_SF"/>
    <property type="match status" value="1"/>
</dbReference>
<dbReference type="AlphaFoldDB" id="A0A372IQ48"/>
<dbReference type="RefSeq" id="WP_117298843.1">
    <property type="nucleotide sequence ID" value="NZ_QVQT02000003.1"/>
</dbReference>